<feature type="domain" description="THD" evidence="6">
    <location>
        <begin position="109"/>
        <end position="245"/>
    </location>
</feature>
<evidence type="ECO:0000256" key="1">
    <source>
        <dbReference type="ARBA" id="ARBA00004370"/>
    </source>
</evidence>
<dbReference type="Gene3D" id="2.60.120.40">
    <property type="match status" value="1"/>
</dbReference>
<dbReference type="PROSITE" id="PS50049">
    <property type="entry name" value="THD_2"/>
    <property type="match status" value="1"/>
</dbReference>
<evidence type="ECO:0000256" key="3">
    <source>
        <dbReference type="ARBA" id="ARBA00022514"/>
    </source>
</evidence>
<dbReference type="GO" id="GO:0005615">
    <property type="term" value="C:extracellular space"/>
    <property type="evidence" value="ECO:0007669"/>
    <property type="project" value="UniProtKB-KW"/>
</dbReference>
<keyword evidence="4" id="KW-0472">Membrane</keyword>
<proteinExistence type="inferred from homology"/>
<organism evidence="7">
    <name type="scientific">Magallana gigas</name>
    <name type="common">Pacific oyster</name>
    <name type="synonym">Crassostrea gigas</name>
    <dbReference type="NCBI Taxonomy" id="29159"/>
    <lineage>
        <taxon>Eukaryota</taxon>
        <taxon>Metazoa</taxon>
        <taxon>Spiralia</taxon>
        <taxon>Lophotrochozoa</taxon>
        <taxon>Mollusca</taxon>
        <taxon>Bivalvia</taxon>
        <taxon>Autobranchia</taxon>
        <taxon>Pteriomorphia</taxon>
        <taxon>Ostreida</taxon>
        <taxon>Ostreoidea</taxon>
        <taxon>Ostreidae</taxon>
        <taxon>Magallana</taxon>
    </lineage>
</organism>
<accession>K1QUJ3</accession>
<evidence type="ECO:0000256" key="2">
    <source>
        <dbReference type="ARBA" id="ARBA00008670"/>
    </source>
</evidence>
<dbReference type="InParanoid" id="K1QUJ3"/>
<dbReference type="GO" id="GO:0016020">
    <property type="term" value="C:membrane"/>
    <property type="evidence" value="ECO:0007669"/>
    <property type="project" value="UniProtKB-SubCell"/>
</dbReference>
<keyword evidence="3" id="KW-0202">Cytokine</keyword>
<evidence type="ECO:0000256" key="5">
    <source>
        <dbReference type="SAM" id="MobiDB-lite"/>
    </source>
</evidence>
<dbReference type="AlphaFoldDB" id="K1QUJ3"/>
<name>K1QUJ3_MAGGI</name>
<comment type="similarity">
    <text evidence="2">Belongs to the tumor necrosis factor family.</text>
</comment>
<reference evidence="7" key="1">
    <citation type="journal article" date="2012" name="Nature">
        <title>The oyster genome reveals stress adaptation and complexity of shell formation.</title>
        <authorList>
            <person name="Zhang G."/>
            <person name="Fang X."/>
            <person name="Guo X."/>
            <person name="Li L."/>
            <person name="Luo R."/>
            <person name="Xu F."/>
            <person name="Yang P."/>
            <person name="Zhang L."/>
            <person name="Wang X."/>
            <person name="Qi H."/>
            <person name="Xiong Z."/>
            <person name="Que H."/>
            <person name="Xie Y."/>
            <person name="Holland P.W."/>
            <person name="Paps J."/>
            <person name="Zhu Y."/>
            <person name="Wu F."/>
            <person name="Chen Y."/>
            <person name="Wang J."/>
            <person name="Peng C."/>
            <person name="Meng J."/>
            <person name="Yang L."/>
            <person name="Liu J."/>
            <person name="Wen B."/>
            <person name="Zhang N."/>
            <person name="Huang Z."/>
            <person name="Zhu Q."/>
            <person name="Feng Y."/>
            <person name="Mount A."/>
            <person name="Hedgecock D."/>
            <person name="Xu Z."/>
            <person name="Liu Y."/>
            <person name="Domazet-Loso T."/>
            <person name="Du Y."/>
            <person name="Sun X."/>
            <person name="Zhang S."/>
            <person name="Liu B."/>
            <person name="Cheng P."/>
            <person name="Jiang X."/>
            <person name="Li J."/>
            <person name="Fan D."/>
            <person name="Wang W."/>
            <person name="Fu W."/>
            <person name="Wang T."/>
            <person name="Wang B."/>
            <person name="Zhang J."/>
            <person name="Peng Z."/>
            <person name="Li Y."/>
            <person name="Li N."/>
            <person name="Wang J."/>
            <person name="Chen M."/>
            <person name="He Y."/>
            <person name="Tan F."/>
            <person name="Song X."/>
            <person name="Zheng Q."/>
            <person name="Huang R."/>
            <person name="Yang H."/>
            <person name="Du X."/>
            <person name="Chen L."/>
            <person name="Yang M."/>
            <person name="Gaffney P.M."/>
            <person name="Wang S."/>
            <person name="Luo L."/>
            <person name="She Z."/>
            <person name="Ming Y."/>
            <person name="Huang W."/>
            <person name="Zhang S."/>
            <person name="Huang B."/>
            <person name="Zhang Y."/>
            <person name="Qu T."/>
            <person name="Ni P."/>
            <person name="Miao G."/>
            <person name="Wang J."/>
            <person name="Wang Q."/>
            <person name="Steinberg C.E."/>
            <person name="Wang H."/>
            <person name="Li N."/>
            <person name="Qian L."/>
            <person name="Zhang G."/>
            <person name="Li Y."/>
            <person name="Yang H."/>
            <person name="Liu X."/>
            <person name="Wang J."/>
            <person name="Yin Y."/>
            <person name="Wang J."/>
        </authorList>
    </citation>
    <scope>NUCLEOTIDE SEQUENCE [LARGE SCALE GENOMIC DNA]</scope>
    <source>
        <strain evidence="7">05x7-T-G4-1.051#20</strain>
    </source>
</reference>
<dbReference type="SUPFAM" id="SSF49842">
    <property type="entry name" value="TNF-like"/>
    <property type="match status" value="1"/>
</dbReference>
<dbReference type="PANTHER" id="PTHR11471:SF13">
    <property type="entry name" value="TNF FAMILY PROFILE DOMAIN-CONTAINING PROTEIN"/>
    <property type="match status" value="1"/>
</dbReference>
<feature type="region of interest" description="Disordered" evidence="5">
    <location>
        <begin position="1"/>
        <end position="27"/>
    </location>
</feature>
<protein>
    <recommendedName>
        <fullName evidence="6">THD domain-containing protein</fullName>
    </recommendedName>
</protein>
<gene>
    <name evidence="7" type="ORF">CGI_10016228</name>
</gene>
<dbReference type="SMART" id="SM00207">
    <property type="entry name" value="TNF"/>
    <property type="match status" value="1"/>
</dbReference>
<dbReference type="GO" id="GO:0005125">
    <property type="term" value="F:cytokine activity"/>
    <property type="evidence" value="ECO:0007669"/>
    <property type="project" value="UniProtKB-KW"/>
</dbReference>
<dbReference type="InterPro" id="IPR006052">
    <property type="entry name" value="TNF_dom"/>
</dbReference>
<sequence>MSDSEKNDSHHSSGRNLNPEQTRAIDEEQFDATDAVRLFNRRIESALEKQRVAIVSEIHEKFQSKSSESCVLRAEEAIWLESDNHVLKIGDSEKPIDKDSFSWWRERPNSAHLYLKDFYRTQLHWTATEETGSAFSNLPIVDPNKLVIEKTGHYFVYAAVVFDFRTVTKVPQVYYNITGFLPVISRFTFVLMGKYGGSPFSEKRHTGYLCGISKFYKGHQISVSVNDHSFIDNTPYANFFGIFRL</sequence>
<dbReference type="GO" id="GO:0006955">
    <property type="term" value="P:immune response"/>
    <property type="evidence" value="ECO:0007669"/>
    <property type="project" value="InterPro"/>
</dbReference>
<dbReference type="HOGENOM" id="CLU_1134511_0_0_1"/>
<evidence type="ECO:0000256" key="4">
    <source>
        <dbReference type="ARBA" id="ARBA00023136"/>
    </source>
</evidence>
<comment type="subcellular location">
    <subcellularLocation>
        <location evidence="1">Membrane</location>
    </subcellularLocation>
</comment>
<evidence type="ECO:0000313" key="7">
    <source>
        <dbReference type="EMBL" id="EKC34944.1"/>
    </source>
</evidence>
<dbReference type="InterPro" id="IPR008983">
    <property type="entry name" value="Tumour_necrosis_fac-like_dom"/>
</dbReference>
<evidence type="ECO:0000259" key="6">
    <source>
        <dbReference type="PROSITE" id="PS50049"/>
    </source>
</evidence>
<feature type="compositionally biased region" description="Basic and acidic residues" evidence="5">
    <location>
        <begin position="1"/>
        <end position="11"/>
    </location>
</feature>
<dbReference type="EMBL" id="JH818816">
    <property type="protein sequence ID" value="EKC34944.1"/>
    <property type="molecule type" value="Genomic_DNA"/>
</dbReference>
<dbReference type="PANTHER" id="PTHR11471">
    <property type="entry name" value="TUMOR NECROSIS FACTOR FAMILY MEMBER"/>
    <property type="match status" value="1"/>
</dbReference>
<dbReference type="Pfam" id="PF00229">
    <property type="entry name" value="TNF"/>
    <property type="match status" value="1"/>
</dbReference>
<dbReference type="GO" id="GO:0005164">
    <property type="term" value="F:tumor necrosis factor receptor binding"/>
    <property type="evidence" value="ECO:0007669"/>
    <property type="project" value="InterPro"/>
</dbReference>